<sequence>MKRAALAEMALGEEDRKAEAGAGGGCQEIVIDGTTMLEAVEAIVSSDDGTTTNVILQDTTGATPSGLFNQLQEGLQVGVIAQHMDITEPLSTLRTLLEQRLGISLQDYAFFLQDTQELNATKNLVDQCVQGEGLVQINVEITNKDDMKKINIVDVLKPAEEILAVAQNVMPQEELIGEPPVVRKVVLPENEEPENVTRWVISGEFKKEQDKYKIPADPSSWKLEHVQRWFQWASQHFNLQNVNPEDWNLTGKQLCDLSHPEFVRRVSFDPGDIFWTHLELLRKCKIVAVIQQPVYVQPATQMISIQKAASQPARSRIRVPKLSPRVAYEGSPGNRTVHGGYTLLPVCVGNNGQIQLWQFLLEMLTERDSREYIQWVGDEGEFKLNNPEMVAQLWGLRKNKPTMNYEKLSRALRYYYDGDMIAKVHGKRFVYKFVCDLKQLVGYSASELNRLVLECQQRRMEKLGGSILSMSTLEVPTEQDDTEDL</sequence>
<reference evidence="1" key="1">
    <citation type="submission" date="2020-05" db="EMBL/GenBank/DDBJ databases">
        <title>Large-scale comparative analyses of tick genomes elucidate their genetic diversity and vector capacities.</title>
        <authorList>
            <person name="Jia N."/>
            <person name="Wang J."/>
            <person name="Shi W."/>
            <person name="Du L."/>
            <person name="Sun Y."/>
            <person name="Zhan W."/>
            <person name="Jiang J."/>
            <person name="Wang Q."/>
            <person name="Zhang B."/>
            <person name="Ji P."/>
            <person name="Sakyi L.B."/>
            <person name="Cui X."/>
            <person name="Yuan T."/>
            <person name="Jiang B."/>
            <person name="Yang W."/>
            <person name="Lam T.T.-Y."/>
            <person name="Chang Q."/>
            <person name="Ding S."/>
            <person name="Wang X."/>
            <person name="Zhu J."/>
            <person name="Ruan X."/>
            <person name="Zhao L."/>
            <person name="Wei J."/>
            <person name="Que T."/>
            <person name="Du C."/>
            <person name="Cheng J."/>
            <person name="Dai P."/>
            <person name="Han X."/>
            <person name="Huang E."/>
            <person name="Gao Y."/>
            <person name="Liu J."/>
            <person name="Shao H."/>
            <person name="Ye R."/>
            <person name="Li L."/>
            <person name="Wei W."/>
            <person name="Wang X."/>
            <person name="Wang C."/>
            <person name="Yang T."/>
            <person name="Huo Q."/>
            <person name="Li W."/>
            <person name="Guo W."/>
            <person name="Chen H."/>
            <person name="Zhou L."/>
            <person name="Ni X."/>
            <person name="Tian J."/>
            <person name="Zhou Y."/>
            <person name="Sheng Y."/>
            <person name="Liu T."/>
            <person name="Pan Y."/>
            <person name="Xia L."/>
            <person name="Li J."/>
            <person name="Zhao F."/>
            <person name="Cao W."/>
        </authorList>
    </citation>
    <scope>NUCLEOTIDE SEQUENCE</scope>
    <source>
        <strain evidence="1">Dsil-2018</strain>
    </source>
</reference>
<accession>A0ACB8CLZ4</accession>
<dbReference type="Proteomes" id="UP000821865">
    <property type="component" value="Chromosome 6"/>
</dbReference>
<keyword evidence="2" id="KW-1185">Reference proteome</keyword>
<organism evidence="1 2">
    <name type="scientific">Dermacentor silvarum</name>
    <name type="common">Tick</name>
    <dbReference type="NCBI Taxonomy" id="543639"/>
    <lineage>
        <taxon>Eukaryota</taxon>
        <taxon>Metazoa</taxon>
        <taxon>Ecdysozoa</taxon>
        <taxon>Arthropoda</taxon>
        <taxon>Chelicerata</taxon>
        <taxon>Arachnida</taxon>
        <taxon>Acari</taxon>
        <taxon>Parasitiformes</taxon>
        <taxon>Ixodida</taxon>
        <taxon>Ixodoidea</taxon>
        <taxon>Ixodidae</taxon>
        <taxon>Rhipicephalinae</taxon>
        <taxon>Dermacentor</taxon>
    </lineage>
</organism>
<protein>
    <submittedName>
        <fullName evidence="1">Uncharacterized protein</fullName>
    </submittedName>
</protein>
<proteinExistence type="predicted"/>
<dbReference type="EMBL" id="CM023475">
    <property type="protein sequence ID" value="KAH7945869.1"/>
    <property type="molecule type" value="Genomic_DNA"/>
</dbReference>
<evidence type="ECO:0000313" key="2">
    <source>
        <dbReference type="Proteomes" id="UP000821865"/>
    </source>
</evidence>
<name>A0ACB8CLZ4_DERSI</name>
<comment type="caution">
    <text evidence="1">The sequence shown here is derived from an EMBL/GenBank/DDBJ whole genome shotgun (WGS) entry which is preliminary data.</text>
</comment>
<evidence type="ECO:0000313" key="1">
    <source>
        <dbReference type="EMBL" id="KAH7945869.1"/>
    </source>
</evidence>
<gene>
    <name evidence="1" type="ORF">HPB49_016657</name>
</gene>